<accession>A0ABS6DZY3</accession>
<dbReference type="PANTHER" id="PTHR43273:SF3">
    <property type="entry name" value="ANAEROBIC SULFATASE-MATURATING ENZYME HOMOLOG ASLB-RELATED"/>
    <property type="match status" value="1"/>
</dbReference>
<dbReference type="SFLD" id="SFLDG01067">
    <property type="entry name" value="SPASM/twitch_domain_containing"/>
    <property type="match status" value="1"/>
</dbReference>
<dbReference type="CDD" id="cd01335">
    <property type="entry name" value="Radical_SAM"/>
    <property type="match status" value="1"/>
</dbReference>
<dbReference type="Proteomes" id="UP001196301">
    <property type="component" value="Unassembled WGS sequence"/>
</dbReference>
<gene>
    <name evidence="2" type="ORF">KQI20_13215</name>
</gene>
<proteinExistence type="predicted"/>
<dbReference type="SFLD" id="SFLDG01386">
    <property type="entry name" value="main_SPASM_domain-containing"/>
    <property type="match status" value="1"/>
</dbReference>
<evidence type="ECO:0000259" key="1">
    <source>
        <dbReference type="PROSITE" id="PS51918"/>
    </source>
</evidence>
<dbReference type="SFLD" id="SFLDG01072">
    <property type="entry name" value="dehydrogenase_like"/>
    <property type="match status" value="1"/>
</dbReference>
<dbReference type="InterPro" id="IPR007197">
    <property type="entry name" value="rSAM"/>
</dbReference>
<dbReference type="InterPro" id="IPR023867">
    <property type="entry name" value="Sulphatase_maturase_rSAM"/>
</dbReference>
<protein>
    <submittedName>
        <fullName evidence="2">Radical SAM protein</fullName>
    </submittedName>
</protein>
<feature type="domain" description="Radical SAM core" evidence="1">
    <location>
        <begin position="10"/>
        <end position="237"/>
    </location>
</feature>
<keyword evidence="3" id="KW-1185">Reference proteome</keyword>
<evidence type="ECO:0000313" key="3">
    <source>
        <dbReference type="Proteomes" id="UP001196301"/>
    </source>
</evidence>
<evidence type="ECO:0000313" key="2">
    <source>
        <dbReference type="EMBL" id="MBU5337402.1"/>
    </source>
</evidence>
<organism evidence="2 3">
    <name type="scientific">Intestinibacter bartlettii</name>
    <dbReference type="NCBI Taxonomy" id="261299"/>
    <lineage>
        <taxon>Bacteria</taxon>
        <taxon>Bacillati</taxon>
        <taxon>Bacillota</taxon>
        <taxon>Clostridia</taxon>
        <taxon>Peptostreptococcales</taxon>
        <taxon>Peptostreptococcaceae</taxon>
        <taxon>Intestinibacter</taxon>
    </lineage>
</organism>
<dbReference type="Pfam" id="PF04055">
    <property type="entry name" value="Radical_SAM"/>
    <property type="match status" value="1"/>
</dbReference>
<dbReference type="PANTHER" id="PTHR43273">
    <property type="entry name" value="ANAEROBIC SULFATASE-MATURATING ENZYME HOMOLOG ASLB-RELATED"/>
    <property type="match status" value="1"/>
</dbReference>
<dbReference type="SFLD" id="SFLDS00029">
    <property type="entry name" value="Radical_SAM"/>
    <property type="match status" value="1"/>
</dbReference>
<dbReference type="PROSITE" id="PS51918">
    <property type="entry name" value="RADICAL_SAM"/>
    <property type="match status" value="1"/>
</dbReference>
<reference evidence="2 3" key="1">
    <citation type="submission" date="2021-06" db="EMBL/GenBank/DDBJ databases">
        <authorList>
            <person name="Sun Q."/>
            <person name="Li D."/>
        </authorList>
    </citation>
    <scope>NUCLEOTIDE SEQUENCE [LARGE SCALE GENOMIC DNA]</scope>
    <source>
        <strain evidence="2 3">N19</strain>
    </source>
</reference>
<dbReference type="EMBL" id="JAHLOQ010000055">
    <property type="protein sequence ID" value="MBU5337402.1"/>
    <property type="molecule type" value="Genomic_DNA"/>
</dbReference>
<dbReference type="RefSeq" id="WP_216572079.1">
    <property type="nucleotide sequence ID" value="NZ_JAHLOQ010000055.1"/>
</dbReference>
<comment type="caution">
    <text evidence="2">The sequence shown here is derived from an EMBL/GenBank/DDBJ whole genome shotgun (WGS) entry which is preliminary data.</text>
</comment>
<sequence>MTEDILYDPNRDLKLVLKVSSNMCNIDCKYCFEKMKHIRDAFITEQQLENILKKIKNNVVITFHGGEPLLIGKSKMNALLNIVNLYKNKIKSVKIQTNGTLFDDEYAELFFKKYKDLNIEVAISLDGTYEMNKLRVDYKGNNTFDKVIDAYEILDKWGKKAGMLSVISKHSIKYVEDYADLIMQIKNLSFVKINPLFNIENNILTPDSISPMEFSQFIIKFGMIYIERKIYKKIAVEPILSMIQNINGKESKYCNYNKHKCFEFLSIYPNELIGPCDCFSINDFSIDKDTYFLEDNISKNILSNKIIPIKKLLDKCEECDIFEFCVGGCLSQRYYFRNNEALSKEFCDSKKMLFEFAKQLKI</sequence>
<name>A0ABS6DZY3_9FIRM</name>